<gene>
    <name evidence="1" type="ORF">AVDCRST_MAG59-16</name>
</gene>
<evidence type="ECO:0000313" key="1">
    <source>
        <dbReference type="EMBL" id="CAA9532785.1"/>
    </source>
</evidence>
<reference evidence="1" key="1">
    <citation type="submission" date="2020-02" db="EMBL/GenBank/DDBJ databases">
        <authorList>
            <person name="Meier V. D."/>
        </authorList>
    </citation>
    <scope>NUCLEOTIDE SEQUENCE</scope>
    <source>
        <strain evidence="1">AVDCRST_MAG59</strain>
    </source>
</reference>
<dbReference type="EMBL" id="CADCWF010000001">
    <property type="protein sequence ID" value="CAA9532785.1"/>
    <property type="molecule type" value="Genomic_DNA"/>
</dbReference>
<dbReference type="AlphaFoldDB" id="A0A6J4TVN8"/>
<evidence type="ECO:0008006" key="2">
    <source>
        <dbReference type="Google" id="ProtNLM"/>
    </source>
</evidence>
<protein>
    <recommendedName>
        <fullName evidence="2">Lipoprotein</fullName>
    </recommendedName>
</protein>
<sequence>MPGETTLAAGLVLFLTLAIALIALNGAMPRFSFDGQPQTLVALPEGQIGSPSVEVAVCGAALSAAIPAPTAAVAAVGGAAAAPVAAPPAAAPAAGVPAFVPAPAPVVAGAPVAQGAPGAILPANRVLAYYGHPHDENMGIVGEYPKEEVLRLLRERAADYEAVDPTRPVIPAFELIATVAQRTPGADGSYILDTDLETLSEYADFAEANGALVFLDLQIGRGTVAAEIEKVRPLLERPHVHLALDPEFAVDEGETPGEYIGSLDAESIAYAQRTLAQTTADLGLPPKMLIVHQFREDMISNKPSLQPVEGVQLVIDADGYGAPELKIDVYNILVRDEPVEFAGVKLFYKQDVPLMTPAEILGLTPAPDVVIYQ</sequence>
<proteinExistence type="predicted"/>
<organism evidence="1">
    <name type="scientific">uncultured Thermomicrobiales bacterium</name>
    <dbReference type="NCBI Taxonomy" id="1645740"/>
    <lineage>
        <taxon>Bacteria</taxon>
        <taxon>Pseudomonadati</taxon>
        <taxon>Thermomicrobiota</taxon>
        <taxon>Thermomicrobia</taxon>
        <taxon>Thermomicrobiales</taxon>
        <taxon>environmental samples</taxon>
    </lineage>
</organism>
<name>A0A6J4TVN8_9BACT</name>
<accession>A0A6J4TVN8</accession>